<dbReference type="PANTHER" id="PTHR42776:SF28">
    <property type="entry name" value="GLUTAMYL ENDOPEPTIDASE, CHLOROPLASTIC-RELATED"/>
    <property type="match status" value="1"/>
</dbReference>
<evidence type="ECO:0000256" key="1">
    <source>
        <dbReference type="ARBA" id="ARBA00022801"/>
    </source>
</evidence>
<protein>
    <submittedName>
        <fullName evidence="4">S9 family peptidase</fullName>
    </submittedName>
</protein>
<dbReference type="InterPro" id="IPR001375">
    <property type="entry name" value="Peptidase_S9_cat"/>
</dbReference>
<name>A0A6M0RJD4_9CYAN</name>
<dbReference type="SUPFAM" id="SSF82171">
    <property type="entry name" value="DPP6 N-terminal domain-like"/>
    <property type="match status" value="1"/>
</dbReference>
<feature type="signal peptide" evidence="2">
    <location>
        <begin position="1"/>
        <end position="20"/>
    </location>
</feature>
<dbReference type="AlphaFoldDB" id="A0A6M0RJD4"/>
<keyword evidence="5" id="KW-1185">Reference proteome</keyword>
<proteinExistence type="predicted"/>
<feature type="domain" description="Peptidase S9 prolyl oligopeptidase catalytic" evidence="3">
    <location>
        <begin position="651"/>
        <end position="804"/>
    </location>
</feature>
<accession>A0A6M0RJD4</accession>
<keyword evidence="1" id="KW-0378">Hydrolase</keyword>
<gene>
    <name evidence="4" type="ORF">DXZ20_11425</name>
</gene>
<sequence length="808" mass="89734">MFRHLFPLVVIPLIAMPVSAQTDQPMSTWQNPPEPITSMLDVAPLPAVSISRDNQWLVELERRALLPISELSEPWLAIAGTKINPNTWGPAQEGSYKGLTVRRLGTLESTPIHLPPDARIRNLRWSYDNRYLAFTLTQADGIELWVLDVAEAKARPLSGPLLNGVYNSPCRWLPGDEGLICKVRPQGLGVPPTEPKVPVGPVIESSQGRVAATRTYTNLLQSPHDEALLEYYFSSQIAHISLDGEITLLDDPSLLRNVTVSPDGQWLLRSTVHRPFSYQVPLSRFPVRYEVLNRQGEVVHELADLPLADDIPIAFDSVRQGKRGIGWRTDQPATLFWTEALDGGDASNEAEHRDGLYTLAAPFDGEPTELWRSTLRFRGVTWSTEDFAVVTEAWYDSRQLKAWSINLGQTASEPVLLDERDFQNAYANPGSPVLMPGPYGRSVLMLSEDGKSMYLNGGGASPDGVFPFLDRLDLTSLETERLWQAEGDVFSRITRLLDANAENIIVRRESQTSPGNYHQLMLSSGEEKPLTEFVDPLAWYADVQKEIVRYPRADGVTLTATLYLPPGYNPATDGPLPTVLWVYPREFKDRAVASQNTRSEYTFTRPGRDSVLFLLTQGYAVLNGPTMPIVGEGDKQPNDTYIEQLVSSAEAAVNLLVERGVSDGQRLAIGGHSYGAFTAANLLAHSDLFQAGIARSGAYNRTLTPFGFQGEQRNFWETPETYLTMSPFIAAEKINEPLLLIHGAEDNNPGTYPIQSERLYEAMKGLGGTVRYVSLPAEGHVYRSREAVGHVLWEMVSWLDDHVKGGEP</sequence>
<evidence type="ECO:0000313" key="4">
    <source>
        <dbReference type="EMBL" id="NEZ56269.1"/>
    </source>
</evidence>
<evidence type="ECO:0000313" key="5">
    <source>
        <dbReference type="Proteomes" id="UP000481033"/>
    </source>
</evidence>
<organism evidence="4 5">
    <name type="scientific">Adonisia turfae CCMR0081</name>
    <dbReference type="NCBI Taxonomy" id="2292702"/>
    <lineage>
        <taxon>Bacteria</taxon>
        <taxon>Bacillati</taxon>
        <taxon>Cyanobacteriota</taxon>
        <taxon>Adonisia</taxon>
        <taxon>Adonisia turfae</taxon>
    </lineage>
</organism>
<dbReference type="Pfam" id="PF00326">
    <property type="entry name" value="Peptidase_S9"/>
    <property type="match status" value="1"/>
</dbReference>
<dbReference type="Proteomes" id="UP000481033">
    <property type="component" value="Unassembled WGS sequence"/>
</dbReference>
<feature type="chain" id="PRO_5027003544" evidence="2">
    <location>
        <begin position="21"/>
        <end position="808"/>
    </location>
</feature>
<dbReference type="GO" id="GO:0004252">
    <property type="term" value="F:serine-type endopeptidase activity"/>
    <property type="evidence" value="ECO:0007669"/>
    <property type="project" value="TreeGrafter"/>
</dbReference>
<dbReference type="SUPFAM" id="SSF53474">
    <property type="entry name" value="alpha/beta-Hydrolases"/>
    <property type="match status" value="1"/>
</dbReference>
<dbReference type="Gene3D" id="3.40.50.1820">
    <property type="entry name" value="alpha/beta hydrolase"/>
    <property type="match status" value="1"/>
</dbReference>
<dbReference type="PANTHER" id="PTHR42776">
    <property type="entry name" value="SERINE PEPTIDASE S9 FAMILY MEMBER"/>
    <property type="match status" value="1"/>
</dbReference>
<dbReference type="EMBL" id="QXHD01000004">
    <property type="protein sequence ID" value="NEZ56269.1"/>
    <property type="molecule type" value="Genomic_DNA"/>
</dbReference>
<reference evidence="4 5" key="1">
    <citation type="journal article" date="2020" name="Microb. Ecol.">
        <title>Ecogenomics of the Marine Benthic Filamentous Cyanobacterium Adonisia.</title>
        <authorList>
            <person name="Walter J.M."/>
            <person name="Coutinho F.H."/>
            <person name="Leomil L."/>
            <person name="Hargreaves P.I."/>
            <person name="Campeao M.E."/>
            <person name="Vieira V.V."/>
            <person name="Silva B.S."/>
            <person name="Fistarol G.O."/>
            <person name="Salomon P.S."/>
            <person name="Sawabe T."/>
            <person name="Mino S."/>
            <person name="Hosokawa M."/>
            <person name="Miyashita H."/>
            <person name="Maruyama F."/>
            <person name="van Verk M.C."/>
            <person name="Dutilh B.E."/>
            <person name="Thompson C.C."/>
            <person name="Thompson F.L."/>
        </authorList>
    </citation>
    <scope>NUCLEOTIDE SEQUENCE [LARGE SCALE GENOMIC DNA]</scope>
    <source>
        <strain evidence="4 5">CCMR0081</strain>
    </source>
</reference>
<comment type="caution">
    <text evidence="4">The sequence shown here is derived from an EMBL/GenBank/DDBJ whole genome shotgun (WGS) entry which is preliminary data.</text>
</comment>
<keyword evidence="2" id="KW-0732">Signal</keyword>
<evidence type="ECO:0000259" key="3">
    <source>
        <dbReference type="Pfam" id="PF00326"/>
    </source>
</evidence>
<dbReference type="GO" id="GO:0006508">
    <property type="term" value="P:proteolysis"/>
    <property type="evidence" value="ECO:0007669"/>
    <property type="project" value="InterPro"/>
</dbReference>
<evidence type="ECO:0000256" key="2">
    <source>
        <dbReference type="SAM" id="SignalP"/>
    </source>
</evidence>
<dbReference type="InterPro" id="IPR029058">
    <property type="entry name" value="AB_hydrolase_fold"/>
</dbReference>